<evidence type="ECO:0000313" key="1">
    <source>
        <dbReference type="EMBL" id="SBS65513.1"/>
    </source>
</evidence>
<protein>
    <submittedName>
        <fullName evidence="1">Uncharacterized protein</fullName>
    </submittedName>
</protein>
<dbReference type="AlphaFoldDB" id="A0A1C3IVR5"/>
<evidence type="ECO:0000313" key="2">
    <source>
        <dbReference type="Proteomes" id="UP000092876"/>
    </source>
</evidence>
<gene>
    <name evidence="1" type="ORF">VAT7223_02745</name>
</gene>
<dbReference type="Proteomes" id="UP000092876">
    <property type="component" value="Unassembled WGS sequence"/>
</dbReference>
<reference evidence="2" key="1">
    <citation type="submission" date="2016-06" db="EMBL/GenBank/DDBJ databases">
        <authorList>
            <person name="Rodrigo-Torres Lidia"/>
            <person name="Arahal R.David."/>
        </authorList>
    </citation>
    <scope>NUCLEOTIDE SEQUENCE [LARGE SCALE GENOMIC DNA]</scope>
    <source>
        <strain evidence="2">CECT 7223</strain>
    </source>
</reference>
<organism evidence="1 2">
    <name type="scientific">Vibrio atlanticus</name>
    <dbReference type="NCBI Taxonomy" id="693153"/>
    <lineage>
        <taxon>Bacteria</taxon>
        <taxon>Pseudomonadati</taxon>
        <taxon>Pseudomonadota</taxon>
        <taxon>Gammaproteobacteria</taxon>
        <taxon>Vibrionales</taxon>
        <taxon>Vibrionaceae</taxon>
        <taxon>Vibrio</taxon>
    </lineage>
</organism>
<dbReference type="GeneID" id="94231725"/>
<dbReference type="EMBL" id="FLQP01000039">
    <property type="protein sequence ID" value="SBS65513.1"/>
    <property type="molecule type" value="Genomic_DNA"/>
</dbReference>
<sequence length="140" mass="15928">MTSKQQLQVVVAKIIQELKHQNDNAIIILDRSLMHEEQWLNNQLNKNIDGKILREGWVCKNERLIGVRHELDNTFAGFNGHSFTISNGVVSQELEQLAEGISILEKHNVCHYSLECMAKMNAPEVSALQHHDMKGLIQCS</sequence>
<name>A0A1C3IVR5_9VIBR</name>
<accession>A0A1C3IVR5</accession>
<proteinExistence type="predicted"/>
<dbReference type="RefSeq" id="WP_065679534.1">
    <property type="nucleotide sequence ID" value="NZ_AP025460.1"/>
</dbReference>